<dbReference type="Proteomes" id="UP000240509">
    <property type="component" value="Unassembled WGS sequence"/>
</dbReference>
<dbReference type="SUPFAM" id="SSF51338">
    <property type="entry name" value="Composite domain of metallo-dependent hydrolases"/>
    <property type="match status" value="1"/>
</dbReference>
<evidence type="ECO:0000256" key="1">
    <source>
        <dbReference type="ARBA" id="ARBA00022801"/>
    </source>
</evidence>
<comment type="caution">
    <text evidence="4">The sequence shown here is derived from an EMBL/GenBank/DDBJ whole genome shotgun (WGS) entry which is preliminary data.</text>
</comment>
<keyword evidence="1 4" id="KW-0378">Hydrolase</keyword>
<dbReference type="Gene3D" id="2.30.40.10">
    <property type="entry name" value="Urease, subunit C, domain 1"/>
    <property type="match status" value="1"/>
</dbReference>
<dbReference type="GO" id="GO:0016810">
    <property type="term" value="F:hydrolase activity, acting on carbon-nitrogen (but not peptide) bonds"/>
    <property type="evidence" value="ECO:0007669"/>
    <property type="project" value="InterPro"/>
</dbReference>
<dbReference type="OrthoDB" id="9807210at2"/>
<dbReference type="EMBL" id="PZJJ01000003">
    <property type="protein sequence ID" value="PTL40085.1"/>
    <property type="molecule type" value="Genomic_DNA"/>
</dbReference>
<sequence length="461" mass="50681">MKADKMWTNAYVLPMTGENGGLFEGGAVAVKGNKIIKVGKTADVKNEVAAEEEIDASGMLLMPGLIDAHIHSGLAIVRGVAQDMDHWMQKGLWPWMKHMTVEDRKAGSVMNIMEGIRAGTTTFNDYDSHMGELLKSYAKTGVRVMASEMINELPDDIGDLPVEEVYPFDSVIGEKKLQAAVDLYHDWHQAEEGRIRVMFGPQGADMMSLELLKQVQKEAERFDTKIHMHVCQGDREVYQMEKRTGMRPIKFLEKHGLLNNRLLAVHLTEADHEETIQAAESGAGMINCSGSIGIIDGIVPPVELFTSAGGTAALGSDQAPGNNGNNMFNEMKFAAILNKVKAKDPKVFPALKVLRMATTDAAAVLGMESDIGSLEEGKKADMIVLDTRKQTLSPVLLHPLENVTANLVYAARGEEVQDVIVDGRFIMKNRKLLFIDEEEAMAEAQNRAEKLAEKITFSKEG</sequence>
<name>A0A2T4U9K8_9BACI</name>
<dbReference type="Gene3D" id="3.20.20.140">
    <property type="entry name" value="Metal-dependent hydrolases"/>
    <property type="match status" value="1"/>
</dbReference>
<proteinExistence type="predicted"/>
<dbReference type="PANTHER" id="PTHR43794">
    <property type="entry name" value="AMINOHYDROLASE SSNA-RELATED"/>
    <property type="match status" value="1"/>
</dbReference>
<dbReference type="AlphaFoldDB" id="A0A2T4U9K8"/>
<dbReference type="InterPro" id="IPR032466">
    <property type="entry name" value="Metal_Hydrolase"/>
</dbReference>
<dbReference type="InterPro" id="IPR006680">
    <property type="entry name" value="Amidohydro-rel"/>
</dbReference>
<protein>
    <submittedName>
        <fullName evidence="4">Amidohydrolase</fullName>
    </submittedName>
</protein>
<feature type="coiled-coil region" evidence="2">
    <location>
        <begin position="434"/>
        <end position="461"/>
    </location>
</feature>
<dbReference type="PANTHER" id="PTHR43794:SF11">
    <property type="entry name" value="AMIDOHYDROLASE-RELATED DOMAIN-CONTAINING PROTEIN"/>
    <property type="match status" value="1"/>
</dbReference>
<dbReference type="InterPro" id="IPR011059">
    <property type="entry name" value="Metal-dep_hydrolase_composite"/>
</dbReference>
<keyword evidence="2" id="KW-0175">Coiled coil</keyword>
<feature type="domain" description="Amidohydrolase-related" evidence="3">
    <location>
        <begin position="61"/>
        <end position="425"/>
    </location>
</feature>
<evidence type="ECO:0000259" key="3">
    <source>
        <dbReference type="Pfam" id="PF01979"/>
    </source>
</evidence>
<dbReference type="SUPFAM" id="SSF51556">
    <property type="entry name" value="Metallo-dependent hydrolases"/>
    <property type="match status" value="1"/>
</dbReference>
<keyword evidence="5" id="KW-1185">Reference proteome</keyword>
<gene>
    <name evidence="4" type="ORF">C6Y45_03475</name>
</gene>
<reference evidence="4 5" key="1">
    <citation type="submission" date="2018-03" db="EMBL/GenBank/DDBJ databases">
        <title>Alkalicoccus saliphilus sp. nov., isolated from a mineral pool.</title>
        <authorList>
            <person name="Zhao B."/>
        </authorList>
    </citation>
    <scope>NUCLEOTIDE SEQUENCE [LARGE SCALE GENOMIC DNA]</scope>
    <source>
        <strain evidence="4 5">6AG</strain>
    </source>
</reference>
<evidence type="ECO:0000313" key="5">
    <source>
        <dbReference type="Proteomes" id="UP000240509"/>
    </source>
</evidence>
<evidence type="ECO:0000313" key="4">
    <source>
        <dbReference type="EMBL" id="PTL40085.1"/>
    </source>
</evidence>
<organism evidence="4 5">
    <name type="scientific">Alkalicoccus saliphilus</name>
    <dbReference type="NCBI Taxonomy" id="200989"/>
    <lineage>
        <taxon>Bacteria</taxon>
        <taxon>Bacillati</taxon>
        <taxon>Bacillota</taxon>
        <taxon>Bacilli</taxon>
        <taxon>Bacillales</taxon>
        <taxon>Bacillaceae</taxon>
        <taxon>Alkalicoccus</taxon>
    </lineage>
</organism>
<evidence type="ECO:0000256" key="2">
    <source>
        <dbReference type="SAM" id="Coils"/>
    </source>
</evidence>
<dbReference type="InterPro" id="IPR050287">
    <property type="entry name" value="MTA/SAH_deaminase"/>
</dbReference>
<accession>A0A2T4U9K8</accession>
<dbReference type="Pfam" id="PF01979">
    <property type="entry name" value="Amidohydro_1"/>
    <property type="match status" value="1"/>
</dbReference>